<evidence type="ECO:0000313" key="6">
    <source>
        <dbReference type="Proteomes" id="UP000077521"/>
    </source>
</evidence>
<dbReference type="Pfam" id="PF07535">
    <property type="entry name" value="zf-DBF"/>
    <property type="match status" value="1"/>
</dbReference>
<dbReference type="InterPro" id="IPR055116">
    <property type="entry name" value="DBF4_BRCT"/>
</dbReference>
<dbReference type="Gene3D" id="6.10.250.3410">
    <property type="entry name" value="DBF zinc finger"/>
    <property type="match status" value="1"/>
</dbReference>
<dbReference type="GO" id="GO:0043539">
    <property type="term" value="F:protein serine/threonine kinase activator activity"/>
    <property type="evidence" value="ECO:0007669"/>
    <property type="project" value="TreeGrafter"/>
</dbReference>
<sequence length="703" mass="76348">MDRRPLADKGNVPVEQQRYIELDSPGPSPKRNTNTLGRDEPSTPTASTPRRSKSNLLPNAYAHAIAASTLTPKKRAVPQDENHARNVVLAAGQVSPSPKRARVGVRTPNSTSIGAAASGSTSKSVTLPPHSISSHEKLARTALVNKPSPGRRIPATQLLRPTPGAGPSGSTFLQPAPRTKSAPKPTSVVTTTRIDKSSRISEHERQARLTQQQEEANVWRAKFRKAFPSFVFYLDSYDPAMLTQVAAAVESLGARVEPFFSKQVTHLVTTRSVPTLPVAPAEVEMHRKNALLSKTMPDKSSRNAVGAMVASAKVDKKPWSGLPQSIEAARRAKIESNASASTSTLDRRHASGSKPLPIHSDRNPFDEPGPPPSANDIVYKAKGFGMKVWHHSKLTTILNMLLGDQSTTVNQAAKEDLGALLAREKIEGTTERDPNAPRADFYYFPTKVVHYLLVEDATGEHRPIMIQEYEKPRDRQAAERPAWPKLYGELEGRCPFTYYDVSRHGNRTEKKPTANKTLRRALSLNQLGAPATASHELDRSAMTTNGNPYGDVGRSFLNEGMSLGGHCQESGTVAPYQLASGNSVNITSNIASTAQGSTTSFGPGTSGAGPGIMPLRHLPAGMGGIRRSVSVNEGLRARARAEVAAAAAAAARQKEKEKKPGYCENCRLKFDDIEEHMRTKKHQRFANNPDNFAEIDELILRCQ</sequence>
<dbReference type="FunFam" id="6.10.250.3410:FF:000001">
    <property type="entry name" value="Protein DBF4 homolog A"/>
    <property type="match status" value="1"/>
</dbReference>
<evidence type="ECO:0000313" key="5">
    <source>
        <dbReference type="EMBL" id="KAE8244336.1"/>
    </source>
</evidence>
<evidence type="ECO:0000256" key="3">
    <source>
        <dbReference type="ARBA" id="ARBA00022833"/>
    </source>
</evidence>
<reference evidence="5" key="2">
    <citation type="journal article" date="2019" name="IMA Fungus">
        <title>Genome sequencing and comparison of five Tilletia species to identify candidate genes for the detection of regulated species infecting wheat.</title>
        <authorList>
            <person name="Nguyen H.D.T."/>
            <person name="Sultana T."/>
            <person name="Kesanakurti P."/>
            <person name="Hambleton S."/>
        </authorList>
    </citation>
    <scope>NUCLEOTIDE SEQUENCE</scope>
    <source>
        <strain evidence="5">DAOMC 236416</strain>
    </source>
</reference>
<feature type="compositionally biased region" description="Low complexity" evidence="4">
    <location>
        <begin position="110"/>
        <end position="124"/>
    </location>
</feature>
<dbReference type="CDD" id="cd00027">
    <property type="entry name" value="BRCT"/>
    <property type="match status" value="1"/>
</dbReference>
<dbReference type="PROSITE" id="PS51265">
    <property type="entry name" value="ZF_DBF4"/>
    <property type="match status" value="1"/>
</dbReference>
<dbReference type="Pfam" id="PF08630">
    <property type="entry name" value="Dfp1_Him1_M"/>
    <property type="match status" value="1"/>
</dbReference>
<gene>
    <name evidence="5" type="ORF">A4X13_0g6669</name>
</gene>
<dbReference type="GO" id="GO:1901987">
    <property type="term" value="P:regulation of cell cycle phase transition"/>
    <property type="evidence" value="ECO:0007669"/>
    <property type="project" value="TreeGrafter"/>
</dbReference>
<name>A0A177TKN8_9BASI</name>
<dbReference type="GO" id="GO:0008270">
    <property type="term" value="F:zinc ion binding"/>
    <property type="evidence" value="ECO:0007669"/>
    <property type="project" value="UniProtKB-KW"/>
</dbReference>
<protein>
    <submittedName>
        <fullName evidence="5">Uncharacterized protein</fullName>
    </submittedName>
</protein>
<feature type="region of interest" description="Disordered" evidence="4">
    <location>
        <begin position="330"/>
        <end position="374"/>
    </location>
</feature>
<dbReference type="EMBL" id="LWDF02000671">
    <property type="protein sequence ID" value="KAE8244336.1"/>
    <property type="molecule type" value="Genomic_DNA"/>
</dbReference>
<feature type="region of interest" description="Disordered" evidence="4">
    <location>
        <begin position="98"/>
        <end position="186"/>
    </location>
</feature>
<evidence type="ECO:0000256" key="2">
    <source>
        <dbReference type="ARBA" id="ARBA00022771"/>
    </source>
</evidence>
<dbReference type="GO" id="GO:0003676">
    <property type="term" value="F:nucleic acid binding"/>
    <property type="evidence" value="ECO:0007669"/>
    <property type="project" value="InterPro"/>
</dbReference>
<dbReference type="InterPro" id="IPR006572">
    <property type="entry name" value="Znf_DBF"/>
</dbReference>
<dbReference type="PANTHER" id="PTHR15375:SF26">
    <property type="entry name" value="PROTEIN CHIFFON"/>
    <property type="match status" value="1"/>
</dbReference>
<dbReference type="GO" id="GO:0010571">
    <property type="term" value="P:positive regulation of nuclear cell cycle DNA replication"/>
    <property type="evidence" value="ECO:0007669"/>
    <property type="project" value="TreeGrafter"/>
</dbReference>
<dbReference type="InterPro" id="IPR051590">
    <property type="entry name" value="Replication_Regulatory_Kinase"/>
</dbReference>
<keyword evidence="2" id="KW-0863">Zinc-finger</keyword>
<keyword evidence="6" id="KW-1185">Reference proteome</keyword>
<dbReference type="Pfam" id="PF22437">
    <property type="entry name" value="DBF4_BRCT"/>
    <property type="match status" value="1"/>
</dbReference>
<dbReference type="GO" id="GO:0031431">
    <property type="term" value="C:Dbf4-dependent protein kinase complex"/>
    <property type="evidence" value="ECO:0007669"/>
    <property type="project" value="TreeGrafter"/>
</dbReference>
<dbReference type="Gene3D" id="3.40.50.10190">
    <property type="entry name" value="BRCT domain"/>
    <property type="match status" value="1"/>
</dbReference>
<evidence type="ECO:0000256" key="1">
    <source>
        <dbReference type="ARBA" id="ARBA00022723"/>
    </source>
</evidence>
<feature type="compositionally biased region" description="Polar residues" evidence="4">
    <location>
        <begin position="30"/>
        <end position="57"/>
    </location>
</feature>
<dbReference type="SMART" id="SM00586">
    <property type="entry name" value="ZnF_DBF"/>
    <property type="match status" value="1"/>
</dbReference>
<dbReference type="InterPro" id="IPR038545">
    <property type="entry name" value="Znf_DBF_sf"/>
</dbReference>
<accession>A0A177TKN8</accession>
<proteinExistence type="predicted"/>
<dbReference type="PANTHER" id="PTHR15375">
    <property type="entry name" value="ACTIVATOR OF S-PHASE KINASE-RELATED"/>
    <property type="match status" value="1"/>
</dbReference>
<evidence type="ECO:0000256" key="4">
    <source>
        <dbReference type="SAM" id="MobiDB-lite"/>
    </source>
</evidence>
<keyword evidence="3" id="KW-0862">Zinc</keyword>
<dbReference type="InterPro" id="IPR013939">
    <property type="entry name" value="Regulatory_Dfp1/Him1"/>
</dbReference>
<organism evidence="5 6">
    <name type="scientific">Tilletia indica</name>
    <dbReference type="NCBI Taxonomy" id="43049"/>
    <lineage>
        <taxon>Eukaryota</taxon>
        <taxon>Fungi</taxon>
        <taxon>Dikarya</taxon>
        <taxon>Basidiomycota</taxon>
        <taxon>Ustilaginomycotina</taxon>
        <taxon>Exobasidiomycetes</taxon>
        <taxon>Tilletiales</taxon>
        <taxon>Tilletiaceae</taxon>
        <taxon>Tilletia</taxon>
    </lineage>
</organism>
<comment type="caution">
    <text evidence="5">The sequence shown here is derived from an EMBL/GenBank/DDBJ whole genome shotgun (WGS) entry which is preliminary data.</text>
</comment>
<feature type="region of interest" description="Disordered" evidence="4">
    <location>
        <begin position="1"/>
        <end position="57"/>
    </location>
</feature>
<reference evidence="5" key="1">
    <citation type="submission" date="2016-04" db="EMBL/GenBank/DDBJ databases">
        <authorList>
            <person name="Nguyen H.D."/>
            <person name="Samba Siva P."/>
            <person name="Cullis J."/>
            <person name="Levesque C.A."/>
            <person name="Hambleton S."/>
        </authorList>
    </citation>
    <scope>NUCLEOTIDE SEQUENCE</scope>
    <source>
        <strain evidence="5">DAOMC 236416</strain>
    </source>
</reference>
<dbReference type="InterPro" id="IPR036420">
    <property type="entry name" value="BRCT_dom_sf"/>
</dbReference>
<keyword evidence="1" id="KW-0479">Metal-binding</keyword>
<dbReference type="AlphaFoldDB" id="A0A177TKN8"/>
<dbReference type="SUPFAM" id="SSF52113">
    <property type="entry name" value="BRCT domain"/>
    <property type="match status" value="1"/>
</dbReference>
<dbReference type="Proteomes" id="UP000077521">
    <property type="component" value="Unassembled WGS sequence"/>
</dbReference>